<dbReference type="RefSeq" id="WP_183254926.1">
    <property type="nucleotide sequence ID" value="NZ_BAAAFF010000001.1"/>
</dbReference>
<comment type="caution">
    <text evidence="3">The sequence shown here is derived from an EMBL/GenBank/DDBJ whole genome shotgun (WGS) entry which is preliminary data.</text>
</comment>
<gene>
    <name evidence="3" type="ORF">HNQ67_001992</name>
</gene>
<reference evidence="3 4" key="1">
    <citation type="submission" date="2020-08" db="EMBL/GenBank/DDBJ databases">
        <title>Genomic Encyclopedia of Type Strains, Phase IV (KMG-IV): sequencing the most valuable type-strain genomes for metagenomic binning, comparative biology and taxonomic classification.</title>
        <authorList>
            <person name="Goeker M."/>
        </authorList>
    </citation>
    <scope>NUCLEOTIDE SEQUENCE [LARGE SCALE GENOMIC DNA]</scope>
    <source>
        <strain evidence="3 4">DSM 25335</strain>
    </source>
</reference>
<keyword evidence="3" id="KW-0540">Nuclease</keyword>
<dbReference type="Proteomes" id="UP000566663">
    <property type="component" value="Unassembled WGS sequence"/>
</dbReference>
<accession>A0A7W8MGQ5</accession>
<evidence type="ECO:0000256" key="1">
    <source>
        <dbReference type="SAM" id="Phobius"/>
    </source>
</evidence>
<evidence type="ECO:0000313" key="4">
    <source>
        <dbReference type="Proteomes" id="UP000566663"/>
    </source>
</evidence>
<dbReference type="GO" id="GO:0004519">
    <property type="term" value="F:endonuclease activity"/>
    <property type="evidence" value="ECO:0007669"/>
    <property type="project" value="UniProtKB-KW"/>
</dbReference>
<keyword evidence="3" id="KW-0378">Hydrolase</keyword>
<organism evidence="3 4">
    <name type="scientific">Brevundimonas basaltis</name>
    <dbReference type="NCBI Taxonomy" id="472166"/>
    <lineage>
        <taxon>Bacteria</taxon>
        <taxon>Pseudomonadati</taxon>
        <taxon>Pseudomonadota</taxon>
        <taxon>Alphaproteobacteria</taxon>
        <taxon>Caulobacterales</taxon>
        <taxon>Caulobacteraceae</taxon>
        <taxon>Brevundimonas</taxon>
    </lineage>
</organism>
<keyword evidence="3" id="KW-0269">Exonuclease</keyword>
<keyword evidence="1" id="KW-1133">Transmembrane helix</keyword>
<dbReference type="Gene3D" id="3.60.10.10">
    <property type="entry name" value="Endonuclease/exonuclease/phosphatase"/>
    <property type="match status" value="1"/>
</dbReference>
<proteinExistence type="predicted"/>
<keyword evidence="3" id="KW-0255">Endonuclease</keyword>
<keyword evidence="4" id="KW-1185">Reference proteome</keyword>
<dbReference type="InterPro" id="IPR036691">
    <property type="entry name" value="Endo/exonu/phosph_ase_sf"/>
</dbReference>
<keyword evidence="1" id="KW-0472">Membrane</keyword>
<dbReference type="AlphaFoldDB" id="A0A7W8MGQ5"/>
<dbReference type="InterPro" id="IPR005135">
    <property type="entry name" value="Endo/exonuclease/phosphatase"/>
</dbReference>
<feature type="transmembrane region" description="Helical" evidence="1">
    <location>
        <begin position="54"/>
        <end position="75"/>
    </location>
</feature>
<feature type="transmembrane region" description="Helical" evidence="1">
    <location>
        <begin position="27"/>
        <end position="48"/>
    </location>
</feature>
<evidence type="ECO:0000313" key="3">
    <source>
        <dbReference type="EMBL" id="MBB5292468.1"/>
    </source>
</evidence>
<feature type="domain" description="Endonuclease/exonuclease/phosphatase" evidence="2">
    <location>
        <begin position="118"/>
        <end position="320"/>
    </location>
</feature>
<feature type="transmembrane region" description="Helical" evidence="1">
    <location>
        <begin position="82"/>
        <end position="101"/>
    </location>
</feature>
<dbReference type="SUPFAM" id="SSF56219">
    <property type="entry name" value="DNase I-like"/>
    <property type="match status" value="1"/>
</dbReference>
<dbReference type="EMBL" id="JACHFZ010000004">
    <property type="protein sequence ID" value="MBB5292468.1"/>
    <property type="molecule type" value="Genomic_DNA"/>
</dbReference>
<dbReference type="Pfam" id="PF03372">
    <property type="entry name" value="Exo_endo_phos"/>
    <property type="match status" value="1"/>
</dbReference>
<dbReference type="GO" id="GO:0004527">
    <property type="term" value="F:exonuclease activity"/>
    <property type="evidence" value="ECO:0007669"/>
    <property type="project" value="UniProtKB-KW"/>
</dbReference>
<sequence length="332" mass="35569">MTPPVQQIRQALRSCRRRWAPASALDAVVRLALAAPLGLALIALSGIGHRWFDILAQFTGPAFVVTVVATTVLALTRLKTAALHGLAACLALLAAAAPQWFPGGPEPEPDAPMVRLYSANLYYLNDDVAAIRASIEAANADVVVLIELGQDAAGRIDEVLEGYPHRAASIRLDQTRGPSRSVIGSRWPLTALPDHPDGLHAVATVARTPLGRLNIVGVHLTRPWPFQEQWGQISQTMALQDVVVDLNGPVVVAGDFNSVSSARIGKQVRRDLDLHPAPGFPGTWPSDVPAPLGVTIDQVYASPDLAFLSRRLGRPNGSDHRPVVTEFTRAAR</sequence>
<evidence type="ECO:0000259" key="2">
    <source>
        <dbReference type="Pfam" id="PF03372"/>
    </source>
</evidence>
<keyword evidence="1" id="KW-0812">Transmembrane</keyword>
<name>A0A7W8MGQ5_9CAUL</name>
<protein>
    <submittedName>
        <fullName evidence="3">Endonuclease/exonuclease/phosphatase (EEP) superfamily protein YafD</fullName>
    </submittedName>
</protein>